<sequence length="933" mass="103672">MSESIYFFDDAQQLIKVVKEEKIIEAIQEKEITTNQEELLNSTLSATIQFDEELAEAAFMAVREQEEFFTMYRIVTISDPDNHLIFTGVDFAPDELDGYIVKDVRPKNEAIETVAKRLVEGSEWRIGFVDDNIKTITDTFYYLSIKEALKQLQTVGCEMLFKCTLNADGIKDKWIEIYQKIGEDSQMRYTYGEKALTVEREIDRSQIYTSVIGHGKGEDVGDGYGRKLEFTNVEWKKSKGDPLDKPKGQNWLEFPEMTKLYGIPRKNGEMYRREKVVTFDDEEDATKLLEKAYQELLECSRPLAQFKATVSQGENVGNRVTIHRYDRGYHYQTRIFKTSLNRLTGAIEATIGDNLTTNLSRKTSKNANDIKELDNEKQNFYEATEISKWQSDVVRGAKGGSIMLMNPEDLGKSSSRQPTHMVWMNGQSIDKSNKFLVANSNGIGFIDGKFDLNRFNSAWKIDGEFNANFIKAGTLQAIDIRGVNIYGSMLESDSNGFKVIIKDGQVRFIRSSDNREMLAFSPTIASDTGKLIGVHLIKGRGFSFALAAKGQTKDSYRSVVEIPADSTMENLKLNLNGKISINGSLYINGQQVVPDQGGGSTPGGGTGTGGYPPEVTSQTDKWAWEVWNYLINNGYSKPAAAGILGNIQEETGHTMNPDTDQIGGPAYGLVQWDGSAYPLVGPATWNGREYVQRLLSAAKISEDYRTTLAQSKLINWSMYNGQWIGKVTPTSVEGYKKMNNPASAANVFELNFERPAAAHPVRQTYAQNWYNKFKNLKPGTNTGTAGLKHLESLMGHTVGNGQCYAASAEYSGYLGGCGLGAGTKYGFSHVVGDTSSAADIGSSYDWKAVGWKVIFNPSYNQLVTGAIVNIKRSGQWGTGWTVDAVYGHTGIIYGLSGGKIQTYEQNAEQGQIIAKYNRIYFNSSIASIVIPPK</sequence>
<dbReference type="GeneID" id="57043105"/>
<dbReference type="RefSeq" id="WP_015694708.1">
    <property type="nucleotide sequence ID" value="NZ_AP018492.1"/>
</dbReference>
<dbReference type="NCBIfam" id="TIGR01665">
    <property type="entry name" value="put_anti_recept"/>
    <property type="match status" value="1"/>
</dbReference>
<feature type="domain" description="Tail spike" evidence="1">
    <location>
        <begin position="100"/>
        <end position="341"/>
    </location>
</feature>
<reference evidence="3 4" key="1">
    <citation type="submission" date="2018-01" db="EMBL/GenBank/DDBJ databases">
        <title>Whole genome sequence of Melissococcus plutonius DAT561.</title>
        <authorList>
            <person name="Okumura K."/>
            <person name="Takamatsu D."/>
            <person name="Okura M."/>
        </authorList>
    </citation>
    <scope>NUCLEOTIDE SEQUENCE [LARGE SCALE GENOMIC DNA]</scope>
    <source>
        <strain evidence="3 4">DAT561</strain>
    </source>
</reference>
<dbReference type="EMBL" id="AP018492">
    <property type="protein sequence ID" value="BBC60683.1"/>
    <property type="molecule type" value="Genomic_DNA"/>
</dbReference>
<dbReference type="Pfam" id="PF06605">
    <property type="entry name" value="Prophage_tail"/>
    <property type="match status" value="1"/>
</dbReference>
<proteinExistence type="predicted"/>
<accession>A0A2Z5Y1J9</accession>
<dbReference type="Pfam" id="PF18013">
    <property type="entry name" value="Phage_lysozyme2"/>
    <property type="match status" value="1"/>
</dbReference>
<feature type="domain" description="Phage tail lysozyme" evidence="2">
    <location>
        <begin position="621"/>
        <end position="773"/>
    </location>
</feature>
<evidence type="ECO:0008006" key="5">
    <source>
        <dbReference type="Google" id="ProtNLM"/>
    </source>
</evidence>
<dbReference type="InterPro" id="IPR010572">
    <property type="entry name" value="Tail_dom"/>
</dbReference>
<organism evidence="3 4">
    <name type="scientific">Melissococcus plutonius</name>
    <dbReference type="NCBI Taxonomy" id="33970"/>
    <lineage>
        <taxon>Bacteria</taxon>
        <taxon>Bacillati</taxon>
        <taxon>Bacillota</taxon>
        <taxon>Bacilli</taxon>
        <taxon>Lactobacillales</taxon>
        <taxon>Enterococcaceae</taxon>
        <taxon>Melissococcus</taxon>
    </lineage>
</organism>
<dbReference type="AlphaFoldDB" id="A0A2Z5Y1J9"/>
<dbReference type="InterPro" id="IPR007119">
    <property type="entry name" value="Phage_tail_spike_N"/>
</dbReference>
<evidence type="ECO:0000313" key="4">
    <source>
        <dbReference type="Proteomes" id="UP000269226"/>
    </source>
</evidence>
<dbReference type="Gene3D" id="3.90.1720.60">
    <property type="match status" value="1"/>
</dbReference>
<evidence type="ECO:0000259" key="2">
    <source>
        <dbReference type="Pfam" id="PF18013"/>
    </source>
</evidence>
<name>A0A2Z5Y1J9_9ENTE</name>
<dbReference type="InterPro" id="IPR041219">
    <property type="entry name" value="Phage_lysozyme2"/>
</dbReference>
<evidence type="ECO:0000259" key="1">
    <source>
        <dbReference type="Pfam" id="PF06605"/>
    </source>
</evidence>
<dbReference type="Proteomes" id="UP000269226">
    <property type="component" value="Chromosome"/>
</dbReference>
<gene>
    <name evidence="3" type="ORF">DAT561_0548</name>
</gene>
<protein>
    <recommendedName>
        <fullName evidence="5">Phage minor structural protein</fullName>
    </recommendedName>
</protein>
<evidence type="ECO:0000313" key="3">
    <source>
        <dbReference type="EMBL" id="BBC60683.1"/>
    </source>
</evidence>